<keyword evidence="7" id="KW-0862">Zinc</keyword>
<dbReference type="GO" id="GO:0006261">
    <property type="term" value="P:DNA-templated DNA replication"/>
    <property type="evidence" value="ECO:0007669"/>
    <property type="project" value="TreeGrafter"/>
</dbReference>
<dbReference type="PANTHER" id="PTHR11669:SF0">
    <property type="entry name" value="PROTEIN STICHEL-LIKE 2"/>
    <property type="match status" value="1"/>
</dbReference>
<dbReference type="GO" id="GO:0003887">
    <property type="term" value="F:DNA-directed DNA polymerase activity"/>
    <property type="evidence" value="ECO:0007669"/>
    <property type="project" value="UniProtKB-KW"/>
</dbReference>
<dbReference type="Pfam" id="PF22608">
    <property type="entry name" value="DNAX_ATPase_lid"/>
    <property type="match status" value="1"/>
</dbReference>
<dbReference type="NCBIfam" id="NF004046">
    <property type="entry name" value="PRK05563.1"/>
    <property type="match status" value="1"/>
</dbReference>
<keyword evidence="4 11" id="KW-0235">DNA replication</keyword>
<dbReference type="KEGG" id="sng:SNE_A05700"/>
<evidence type="ECO:0000256" key="10">
    <source>
        <dbReference type="ARBA" id="ARBA00049244"/>
    </source>
</evidence>
<evidence type="ECO:0000256" key="6">
    <source>
        <dbReference type="ARBA" id="ARBA00022741"/>
    </source>
</evidence>
<reference key="1">
    <citation type="journal article" date="2011" name="Mol. Biol. Evol.">
        <title>Unity in variety -- the pan-genome of the Chlamydiae.</title>
        <authorList>
            <person name="Collingro A."/>
            <person name="Tischler P."/>
            <person name="Weinmaier T."/>
            <person name="Penz T."/>
            <person name="Heinz E."/>
            <person name="Brunham R.C."/>
            <person name="Read T.D."/>
            <person name="Bavoil P.M."/>
            <person name="Sachse K."/>
            <person name="Kahane S."/>
            <person name="Friedman M.G."/>
            <person name="Rattei T."/>
            <person name="Myers G.S.A."/>
            <person name="Horn M."/>
        </authorList>
    </citation>
    <scope>NUCLEOTIDE SEQUENCE</scope>
    <source>
        <strain>Z</strain>
    </source>
</reference>
<dbReference type="InterPro" id="IPR045085">
    <property type="entry name" value="HLD_clamp_pol_III_gamma_tau"/>
</dbReference>
<dbReference type="GO" id="GO:0046872">
    <property type="term" value="F:metal ion binding"/>
    <property type="evidence" value="ECO:0007669"/>
    <property type="project" value="UniProtKB-KW"/>
</dbReference>
<evidence type="ECO:0000256" key="4">
    <source>
        <dbReference type="ARBA" id="ARBA00022705"/>
    </source>
</evidence>
<dbReference type="InterPro" id="IPR003593">
    <property type="entry name" value="AAA+_ATPase"/>
</dbReference>
<dbReference type="AlphaFoldDB" id="F8L6U8"/>
<accession>F8L6U8</accession>
<dbReference type="NCBIfam" id="NF004962">
    <property type="entry name" value="PRK06305.1"/>
    <property type="match status" value="1"/>
</dbReference>
<evidence type="ECO:0000256" key="8">
    <source>
        <dbReference type="ARBA" id="ARBA00022840"/>
    </source>
</evidence>
<dbReference type="eggNOG" id="COG3087">
    <property type="taxonomic scope" value="Bacteria"/>
</dbReference>
<dbReference type="EMBL" id="FR872582">
    <property type="protein sequence ID" value="CCB88447.1"/>
    <property type="molecule type" value="Genomic_DNA"/>
</dbReference>
<evidence type="ECO:0000256" key="9">
    <source>
        <dbReference type="ARBA" id="ARBA00022932"/>
    </source>
</evidence>
<evidence type="ECO:0000256" key="2">
    <source>
        <dbReference type="ARBA" id="ARBA00022679"/>
    </source>
</evidence>
<dbReference type="InterPro" id="IPR012763">
    <property type="entry name" value="DNA_pol_III_sug/sutau_N"/>
</dbReference>
<keyword evidence="8 11" id="KW-0067">ATP-binding</keyword>
<dbReference type="RefSeq" id="WP_013942914.1">
    <property type="nucleotide sequence ID" value="NC_015713.1"/>
</dbReference>
<dbReference type="SUPFAM" id="SSF52540">
    <property type="entry name" value="P-loop containing nucleoside triphosphate hydrolases"/>
    <property type="match status" value="1"/>
</dbReference>
<dbReference type="Gene3D" id="3.40.50.300">
    <property type="entry name" value="P-loop containing nucleotide triphosphate hydrolases"/>
    <property type="match status" value="1"/>
</dbReference>
<dbReference type="FunFam" id="3.40.50.300:FF:000014">
    <property type="entry name" value="DNA polymerase III subunit gamma/tau"/>
    <property type="match status" value="1"/>
</dbReference>
<proteinExistence type="inferred from homology"/>
<keyword evidence="6 11" id="KW-0547">Nucleotide-binding</keyword>
<dbReference type="CDD" id="cd18137">
    <property type="entry name" value="HLD_clamp_pol_III_gamma_tau"/>
    <property type="match status" value="1"/>
</dbReference>
<keyword evidence="15" id="KW-1185">Reference proteome</keyword>
<keyword evidence="5" id="KW-0479">Metal-binding</keyword>
<dbReference type="InterPro" id="IPR022754">
    <property type="entry name" value="DNA_pol_III_gamma-3"/>
</dbReference>
<evidence type="ECO:0000256" key="7">
    <source>
        <dbReference type="ARBA" id="ARBA00022833"/>
    </source>
</evidence>
<organism evidence="14 15">
    <name type="scientific">Simkania negevensis (strain ATCC VR-1471 / DSM 27360 / Z)</name>
    <dbReference type="NCBI Taxonomy" id="331113"/>
    <lineage>
        <taxon>Bacteria</taxon>
        <taxon>Pseudomonadati</taxon>
        <taxon>Chlamydiota</taxon>
        <taxon>Chlamydiia</taxon>
        <taxon>Parachlamydiales</taxon>
        <taxon>Simkaniaceae</taxon>
        <taxon>Simkania</taxon>
    </lineage>
</organism>
<evidence type="ECO:0000313" key="14">
    <source>
        <dbReference type="EMBL" id="CCB88447.1"/>
    </source>
</evidence>
<dbReference type="FunFam" id="1.10.8.60:FF:000013">
    <property type="entry name" value="DNA polymerase III subunit gamma/tau"/>
    <property type="match status" value="1"/>
</dbReference>
<dbReference type="InterPro" id="IPR001270">
    <property type="entry name" value="ClpA/B"/>
</dbReference>
<feature type="domain" description="AAA+ ATPase" evidence="13">
    <location>
        <begin position="38"/>
        <end position="181"/>
    </location>
</feature>
<comment type="function">
    <text evidence="11">DNA polymerase III is a complex, multichain enzyme responsible for most of the replicative synthesis in bacteria. This DNA polymerase also exhibits 3' to 5' exonuclease activity.</text>
</comment>
<comment type="catalytic activity">
    <reaction evidence="10 11">
        <text>DNA(n) + a 2'-deoxyribonucleoside 5'-triphosphate = DNA(n+1) + diphosphate</text>
        <dbReference type="Rhea" id="RHEA:22508"/>
        <dbReference type="Rhea" id="RHEA-COMP:17339"/>
        <dbReference type="Rhea" id="RHEA-COMP:17340"/>
        <dbReference type="ChEBI" id="CHEBI:33019"/>
        <dbReference type="ChEBI" id="CHEBI:61560"/>
        <dbReference type="ChEBI" id="CHEBI:173112"/>
        <dbReference type="EC" id="2.7.7.7"/>
    </reaction>
</comment>
<evidence type="ECO:0000256" key="12">
    <source>
        <dbReference type="SAM" id="MobiDB-lite"/>
    </source>
</evidence>
<comment type="similarity">
    <text evidence="1 11">Belongs to the DnaX/STICHEL family.</text>
</comment>
<evidence type="ECO:0000256" key="5">
    <source>
        <dbReference type="ARBA" id="ARBA00022723"/>
    </source>
</evidence>
<keyword evidence="3 11" id="KW-0548">Nucleotidyltransferase</keyword>
<dbReference type="PRINTS" id="PR00300">
    <property type="entry name" value="CLPPROTEASEA"/>
</dbReference>
<evidence type="ECO:0000256" key="11">
    <source>
        <dbReference type="RuleBase" id="RU364063"/>
    </source>
</evidence>
<dbReference type="eggNOG" id="COG2812">
    <property type="taxonomic scope" value="Bacteria"/>
</dbReference>
<dbReference type="CDD" id="cd00009">
    <property type="entry name" value="AAA"/>
    <property type="match status" value="1"/>
</dbReference>
<protein>
    <recommendedName>
        <fullName evidence="11">DNA polymerase III subunit gamma/tau</fullName>
        <ecNumber evidence="11">2.7.7.7</ecNumber>
    </recommendedName>
</protein>
<evidence type="ECO:0000256" key="1">
    <source>
        <dbReference type="ARBA" id="ARBA00006360"/>
    </source>
</evidence>
<dbReference type="InterPro" id="IPR050238">
    <property type="entry name" value="DNA_Rep/Repair_Clamp_Loader"/>
</dbReference>
<name>F8L6U8_SIMNZ</name>
<keyword evidence="9 11" id="KW-0239">DNA-directed DNA polymerase</keyword>
<gene>
    <name evidence="11 14" type="primary">dnaX</name>
    <name evidence="14" type="ordered locus">SNE_A05700</name>
</gene>
<dbReference type="HOGENOM" id="CLU_006229_0_1_0"/>
<keyword evidence="2 11" id="KW-0808">Transferase</keyword>
<evidence type="ECO:0000259" key="13">
    <source>
        <dbReference type="SMART" id="SM00382"/>
    </source>
</evidence>
<sequence>MTTYQGLAKKYRPQKFSEVFQQDPIVQTIKNALRLNRVGHAYLFCGTRGTGKTTLARLFAKALNCQNLSDEQEPCNNCPSCKEVVSGHSLDVIEVDGASNRGIDDIRNLNETVGYASSSGKYKIYIIDEVHMLTKEAFNALLKTLEEPPEHVIFFFATTEPHKVLPTIISRCQRFDLKRITPEKILEKLKQILQDLGFQAEEDALHLIAAHADGSLRDAESLLDRLLCFHEEEITAEKLSETLGLVSRDLFFKLDQAALSHDLLFAFQLSEQVFNEGAHLEYFLESLANHYRNLLVIKLGKAQELGALLTASDKEKYLKSASFYTQEQCLEILDILRSQLEQLPKSPFKRIDLEILLLQIIRSMKKMPLDQLVNQLVELKSAVSQAPTQSKKSASLIEEPKVQVITSDEEPSPFKEVALLPQQAPSPEIASPPLKTEAPSPASQEITPPLQEAPPPQIHAEKIDSAVQKKIKHDKVMCFASVELSGSIRKG</sequence>
<dbReference type="GO" id="GO:0003677">
    <property type="term" value="F:DNA binding"/>
    <property type="evidence" value="ECO:0007669"/>
    <property type="project" value="InterPro"/>
</dbReference>
<dbReference type="PANTHER" id="PTHR11669">
    <property type="entry name" value="REPLICATION FACTOR C / DNA POLYMERASE III GAMMA-TAU SUBUNIT"/>
    <property type="match status" value="1"/>
</dbReference>
<dbReference type="Proteomes" id="UP000000496">
    <property type="component" value="Chromosome gsn.131"/>
</dbReference>
<dbReference type="GO" id="GO:0005524">
    <property type="term" value="F:ATP binding"/>
    <property type="evidence" value="ECO:0007669"/>
    <property type="project" value="UniProtKB-KW"/>
</dbReference>
<comment type="subunit">
    <text evidence="11">DNA polymerase III contains a core (composed of alpha, epsilon and theta chains) that associates with a tau subunit. This core dimerizes to form the POLIII' complex. PolIII' associates with the gamma complex (composed of gamma, delta, delta', psi and chi chains) and with the beta chain to form the complete DNA polymerase III complex.</text>
</comment>
<evidence type="ECO:0000256" key="3">
    <source>
        <dbReference type="ARBA" id="ARBA00022695"/>
    </source>
</evidence>
<dbReference type="InterPro" id="IPR008921">
    <property type="entry name" value="DNA_pol3_clamp-load_cplx_C"/>
</dbReference>
<dbReference type="Pfam" id="PF13177">
    <property type="entry name" value="DNA_pol3_delta2"/>
    <property type="match status" value="1"/>
</dbReference>
<reference evidence="14 15" key="2">
    <citation type="journal article" date="2011" name="Mol. Biol. Evol.">
        <title>Unity in variety--the pan-genome of the Chlamydiae.</title>
        <authorList>
            <person name="Collingro A."/>
            <person name="Tischler P."/>
            <person name="Weinmaier T."/>
            <person name="Penz T."/>
            <person name="Heinz E."/>
            <person name="Brunham R.C."/>
            <person name="Read T.D."/>
            <person name="Bavoil P.M."/>
            <person name="Sachse K."/>
            <person name="Kahane S."/>
            <person name="Friedman M.G."/>
            <person name="Rattei T."/>
            <person name="Myers G.S."/>
            <person name="Horn M."/>
        </authorList>
    </citation>
    <scope>NUCLEOTIDE SEQUENCE [LARGE SCALE GENOMIC DNA]</scope>
    <source>
        <strain evidence="15">ATCC VR-1471 / Z</strain>
    </source>
</reference>
<dbReference type="Gene3D" id="1.10.8.60">
    <property type="match status" value="1"/>
</dbReference>
<dbReference type="NCBIfam" id="TIGR02397">
    <property type="entry name" value="dnaX_nterm"/>
    <property type="match status" value="1"/>
</dbReference>
<dbReference type="InterPro" id="IPR027417">
    <property type="entry name" value="P-loop_NTPase"/>
</dbReference>
<feature type="region of interest" description="Disordered" evidence="12">
    <location>
        <begin position="425"/>
        <end position="458"/>
    </location>
</feature>
<dbReference type="SUPFAM" id="SSF48019">
    <property type="entry name" value="post-AAA+ oligomerization domain-like"/>
    <property type="match status" value="1"/>
</dbReference>
<dbReference type="GO" id="GO:0009360">
    <property type="term" value="C:DNA polymerase III complex"/>
    <property type="evidence" value="ECO:0007669"/>
    <property type="project" value="InterPro"/>
</dbReference>
<evidence type="ECO:0000313" key="15">
    <source>
        <dbReference type="Proteomes" id="UP000000496"/>
    </source>
</evidence>
<dbReference type="EC" id="2.7.7.7" evidence="11"/>
<dbReference type="STRING" id="331113.SNE_A05700"/>
<dbReference type="Pfam" id="PF12169">
    <property type="entry name" value="DNA_pol3_gamma3"/>
    <property type="match status" value="1"/>
</dbReference>
<dbReference type="OrthoDB" id="9810148at2"/>
<dbReference type="Gene3D" id="1.20.272.10">
    <property type="match status" value="1"/>
</dbReference>
<dbReference type="SMART" id="SM00382">
    <property type="entry name" value="AAA"/>
    <property type="match status" value="1"/>
</dbReference>